<dbReference type="GO" id="GO:0005507">
    <property type="term" value="F:copper ion binding"/>
    <property type="evidence" value="ECO:0007669"/>
    <property type="project" value="InterPro"/>
</dbReference>
<evidence type="ECO:0000313" key="3">
    <source>
        <dbReference type="Proteomes" id="UP000019804"/>
    </source>
</evidence>
<dbReference type="EMBL" id="KK088440">
    <property type="protein sequence ID" value="EYE91984.1"/>
    <property type="molecule type" value="Genomic_DNA"/>
</dbReference>
<keyword evidence="3" id="KW-1185">Reference proteome</keyword>
<name>A0A017S5T2_ASPRC</name>
<evidence type="ECO:0000256" key="1">
    <source>
        <dbReference type="ARBA" id="ARBA00022723"/>
    </source>
</evidence>
<dbReference type="Proteomes" id="UP000019804">
    <property type="component" value="Unassembled WGS sequence"/>
</dbReference>
<dbReference type="HOGENOM" id="CLU_2209489_0_0_1"/>
<keyword evidence="1" id="KW-0479">Metal-binding</keyword>
<dbReference type="PROSITE" id="PS00080">
    <property type="entry name" value="MULTICOPPER_OXIDASE2"/>
    <property type="match status" value="1"/>
</dbReference>
<accession>A0A017S5T2</accession>
<organism evidence="2 3">
    <name type="scientific">Aspergillus ruber (strain CBS 135680)</name>
    <dbReference type="NCBI Taxonomy" id="1388766"/>
    <lineage>
        <taxon>Eukaryota</taxon>
        <taxon>Fungi</taxon>
        <taxon>Dikarya</taxon>
        <taxon>Ascomycota</taxon>
        <taxon>Pezizomycotina</taxon>
        <taxon>Eurotiomycetes</taxon>
        <taxon>Eurotiomycetidae</taxon>
        <taxon>Eurotiales</taxon>
        <taxon>Aspergillaceae</taxon>
        <taxon>Aspergillus</taxon>
        <taxon>Aspergillus subgen. Aspergillus</taxon>
    </lineage>
</organism>
<gene>
    <name evidence="2" type="ORF">EURHEDRAFT_415984</name>
</gene>
<dbReference type="AlphaFoldDB" id="A0A017S5T2"/>
<evidence type="ECO:0000313" key="2">
    <source>
        <dbReference type="EMBL" id="EYE91984.1"/>
    </source>
</evidence>
<dbReference type="GeneID" id="63697962"/>
<reference evidence="3" key="1">
    <citation type="journal article" date="2014" name="Nat. Commun.">
        <title>Genomic adaptations of the halophilic Dead Sea filamentous fungus Eurotium rubrum.</title>
        <authorList>
            <person name="Kis-Papo T."/>
            <person name="Weig A.R."/>
            <person name="Riley R."/>
            <person name="Persoh D."/>
            <person name="Salamov A."/>
            <person name="Sun H."/>
            <person name="Lipzen A."/>
            <person name="Wasser S.P."/>
            <person name="Rambold G."/>
            <person name="Grigoriev I.V."/>
            <person name="Nevo E."/>
        </authorList>
    </citation>
    <scope>NUCLEOTIDE SEQUENCE [LARGE SCALE GENOMIC DNA]</scope>
    <source>
        <strain evidence="3">CBS 135680</strain>
    </source>
</reference>
<protein>
    <submittedName>
        <fullName evidence="2">Uncharacterized protein</fullName>
    </submittedName>
</protein>
<sequence length="107" mass="12018">MVILISRSSEDGVAQSTRLKTIHSHHCHWTEHGPIGLDATDRTGEANGDAELEDWHSENTIDQFRTFPVQKMKKATNLEEPCRYLNQVSTIDAPSITITAILVVMFI</sequence>
<dbReference type="InterPro" id="IPR002355">
    <property type="entry name" value="Cu_oxidase_Cu_BS"/>
</dbReference>
<dbReference type="RefSeq" id="XP_040635674.1">
    <property type="nucleotide sequence ID" value="XM_040782838.1"/>
</dbReference>
<proteinExistence type="predicted"/>